<reference evidence="9" key="1">
    <citation type="journal article" date="2019" name="Int. J. Syst. Evol. Microbiol.">
        <title>The Global Catalogue of Microorganisms (GCM) 10K type strain sequencing project: providing services to taxonomists for standard genome sequencing and annotation.</title>
        <authorList>
            <consortium name="The Broad Institute Genomics Platform"/>
            <consortium name="The Broad Institute Genome Sequencing Center for Infectious Disease"/>
            <person name="Wu L."/>
            <person name="Ma J."/>
        </authorList>
    </citation>
    <scope>NUCLEOTIDE SEQUENCE [LARGE SCALE GENOMIC DNA]</scope>
    <source>
        <strain evidence="9">CGMCC 4.7427</strain>
    </source>
</reference>
<feature type="domain" description="GP-PDE" evidence="7">
    <location>
        <begin position="6"/>
        <end position="338"/>
    </location>
</feature>
<dbReference type="Pfam" id="PF03009">
    <property type="entry name" value="GDPD"/>
    <property type="match status" value="1"/>
</dbReference>
<evidence type="ECO:0000259" key="7">
    <source>
        <dbReference type="PROSITE" id="PS51704"/>
    </source>
</evidence>
<dbReference type="InterPro" id="IPR030395">
    <property type="entry name" value="GP_PDE_dom"/>
</dbReference>
<organism evidence="8 9">
    <name type="scientific">Dokdonia genika</name>
    <dbReference type="NCBI Taxonomy" id="308113"/>
    <lineage>
        <taxon>Bacteria</taxon>
        <taxon>Pseudomonadati</taxon>
        <taxon>Bacteroidota</taxon>
        <taxon>Flavobacteriia</taxon>
        <taxon>Flavobacteriales</taxon>
        <taxon>Flavobacteriaceae</taxon>
        <taxon>Dokdonia</taxon>
    </lineage>
</organism>
<dbReference type="EMBL" id="JBHSHB010000042">
    <property type="protein sequence ID" value="MFC4691733.1"/>
    <property type="molecule type" value="Genomic_DNA"/>
</dbReference>
<evidence type="ECO:0000313" key="8">
    <source>
        <dbReference type="EMBL" id="MFC4691733.1"/>
    </source>
</evidence>
<proteinExistence type="inferred from homology"/>
<name>A0ABV9LC41_9FLAO</name>
<dbReference type="PROSITE" id="PS51704">
    <property type="entry name" value="GP_PDE"/>
    <property type="match status" value="1"/>
</dbReference>
<comment type="similarity">
    <text evidence="1">Belongs to the glycerophosphoryl diester phosphodiesterase family.</text>
</comment>
<evidence type="ECO:0000256" key="3">
    <source>
        <dbReference type="ARBA" id="ARBA00022729"/>
    </source>
</evidence>
<keyword evidence="4" id="KW-0319">Glycerol metabolism</keyword>
<dbReference type="SUPFAM" id="SSF51695">
    <property type="entry name" value="PLC-like phosphodiesterases"/>
    <property type="match status" value="1"/>
</dbReference>
<dbReference type="Gene3D" id="3.20.20.190">
    <property type="entry name" value="Phosphatidylinositol (PI) phosphodiesterase"/>
    <property type="match status" value="1"/>
</dbReference>
<keyword evidence="3" id="KW-0732">Signal</keyword>
<sequence>MTKSKPIIIAHRGAQSIYPEHTMQGYKMAVQLGADYIEPDLVMTKDGVLIARHEPFISTTTNVSTLPQYENRKTTKLLDGVAVTDWFVSDFTLKELKTLRARQSWANRTHEYDDLFEIPTFEEILAFAKAHKTTAGNPVGVYPELKHPTYHKVLGLPMEDHFLKMINAAGYNSKESSIYVQCFEVATLQYLRSKSDIKLIQLLGAAGITNDGNLLFTKEDGSYDPEGQPYDFIKNKDKRSYQFFTSKEGMVFMATYADAVGPWKPFIISVNSNGVLTPVTNFVALAHSHNLEVHPYTFRNEDTKWVTDTNHIDEYLRFFEAEVDGVFSDYTNEAVAARSKFLKSH</sequence>
<accession>A0ABV9LC41</accession>
<dbReference type="PANTHER" id="PTHR43620">
    <property type="entry name" value="GLYCEROPHOSPHORYL DIESTER PHOSPHODIESTERASE"/>
    <property type="match status" value="1"/>
</dbReference>
<comment type="caution">
    <text evidence="8">The sequence shown here is derived from an EMBL/GenBank/DDBJ whole genome shotgun (WGS) entry which is preliminary data.</text>
</comment>
<dbReference type="RefSeq" id="WP_380036044.1">
    <property type="nucleotide sequence ID" value="NZ_JBHSHB010000042.1"/>
</dbReference>
<evidence type="ECO:0000256" key="2">
    <source>
        <dbReference type="ARBA" id="ARBA00012247"/>
    </source>
</evidence>
<evidence type="ECO:0000256" key="1">
    <source>
        <dbReference type="ARBA" id="ARBA00007277"/>
    </source>
</evidence>
<keyword evidence="9" id="KW-1185">Reference proteome</keyword>
<dbReference type="InterPro" id="IPR017946">
    <property type="entry name" value="PLC-like_Pdiesterase_TIM-brl"/>
</dbReference>
<evidence type="ECO:0000256" key="6">
    <source>
        <dbReference type="ARBA" id="ARBA00047512"/>
    </source>
</evidence>
<evidence type="ECO:0000313" key="9">
    <source>
        <dbReference type="Proteomes" id="UP001595878"/>
    </source>
</evidence>
<protein>
    <recommendedName>
        <fullName evidence="2">glycerophosphodiester phosphodiesterase</fullName>
        <ecNumber evidence="2">3.1.4.46</ecNumber>
    </recommendedName>
</protein>
<dbReference type="CDD" id="cd08602">
    <property type="entry name" value="GDPD_ScGlpQ1_like"/>
    <property type="match status" value="1"/>
</dbReference>
<gene>
    <name evidence="8" type="ORF">ACFO5T_14955</name>
</gene>
<dbReference type="Proteomes" id="UP001595878">
    <property type="component" value="Unassembled WGS sequence"/>
</dbReference>
<dbReference type="PANTHER" id="PTHR43620:SF7">
    <property type="entry name" value="GLYCEROPHOSPHODIESTER PHOSPHODIESTERASE GDPD5-RELATED"/>
    <property type="match status" value="1"/>
</dbReference>
<keyword evidence="5" id="KW-0378">Hydrolase</keyword>
<dbReference type="EC" id="3.1.4.46" evidence="2"/>
<comment type="catalytic activity">
    <reaction evidence="6">
        <text>a sn-glycero-3-phosphodiester + H2O = an alcohol + sn-glycerol 3-phosphate + H(+)</text>
        <dbReference type="Rhea" id="RHEA:12969"/>
        <dbReference type="ChEBI" id="CHEBI:15377"/>
        <dbReference type="ChEBI" id="CHEBI:15378"/>
        <dbReference type="ChEBI" id="CHEBI:30879"/>
        <dbReference type="ChEBI" id="CHEBI:57597"/>
        <dbReference type="ChEBI" id="CHEBI:83408"/>
        <dbReference type="EC" id="3.1.4.46"/>
    </reaction>
</comment>
<evidence type="ECO:0000256" key="5">
    <source>
        <dbReference type="ARBA" id="ARBA00022801"/>
    </source>
</evidence>
<evidence type="ECO:0000256" key="4">
    <source>
        <dbReference type="ARBA" id="ARBA00022798"/>
    </source>
</evidence>